<dbReference type="InterPro" id="IPR013196">
    <property type="entry name" value="HTH_11"/>
</dbReference>
<evidence type="ECO:0000313" key="4">
    <source>
        <dbReference type="Proteomes" id="UP001156691"/>
    </source>
</evidence>
<sequence length="229" mass="25480">MSRAERLLALLELLRRHRRPVSGPALARELGISIRTLYRDLDSLRAQGAAIDGAPGLGYVLQPGFVLPPLMLTSDEIDALCLGLDWVHDRADPGLAASAANLRAKIEAVLPPEKARTMMSSTSLAGPPAHPLPDAVDLGAVRAAIRDHHVIEIVYRGETGQSTNRRIWPFMIGYFDSVRLIGAWCELRGGIRHFRTDRIGPVHFTRERYPARRQELMRQWRVEDGLTGD</sequence>
<accession>A0ABQ5W0T8</accession>
<dbReference type="PANTHER" id="PTHR34580">
    <property type="match status" value="1"/>
</dbReference>
<gene>
    <name evidence="3" type="ORF">GCM10010862_06990</name>
</gene>
<dbReference type="InterPro" id="IPR051534">
    <property type="entry name" value="CBASS_pafABC_assoc_protein"/>
</dbReference>
<evidence type="ECO:0000259" key="2">
    <source>
        <dbReference type="Pfam" id="PF13280"/>
    </source>
</evidence>
<feature type="domain" description="WYL" evidence="2">
    <location>
        <begin position="138"/>
        <end position="202"/>
    </location>
</feature>
<evidence type="ECO:0000259" key="1">
    <source>
        <dbReference type="Pfam" id="PF08279"/>
    </source>
</evidence>
<feature type="domain" description="Helix-turn-helix type 11" evidence="1">
    <location>
        <begin position="6"/>
        <end position="59"/>
    </location>
</feature>
<organism evidence="3 4">
    <name type="scientific">Devosia nitrariae</name>
    <dbReference type="NCBI Taxonomy" id="2071872"/>
    <lineage>
        <taxon>Bacteria</taxon>
        <taxon>Pseudomonadati</taxon>
        <taxon>Pseudomonadota</taxon>
        <taxon>Alphaproteobacteria</taxon>
        <taxon>Hyphomicrobiales</taxon>
        <taxon>Devosiaceae</taxon>
        <taxon>Devosia</taxon>
    </lineage>
</organism>
<comment type="caution">
    <text evidence="3">The sequence shown here is derived from an EMBL/GenBank/DDBJ whole genome shotgun (WGS) entry which is preliminary data.</text>
</comment>
<dbReference type="PROSITE" id="PS52050">
    <property type="entry name" value="WYL"/>
    <property type="match status" value="1"/>
</dbReference>
<proteinExistence type="predicted"/>
<name>A0ABQ5W0T8_9HYPH</name>
<reference evidence="4" key="1">
    <citation type="journal article" date="2019" name="Int. J. Syst. Evol. Microbiol.">
        <title>The Global Catalogue of Microorganisms (GCM) 10K type strain sequencing project: providing services to taxonomists for standard genome sequencing and annotation.</title>
        <authorList>
            <consortium name="The Broad Institute Genomics Platform"/>
            <consortium name="The Broad Institute Genome Sequencing Center for Infectious Disease"/>
            <person name="Wu L."/>
            <person name="Ma J."/>
        </authorList>
    </citation>
    <scope>NUCLEOTIDE SEQUENCE [LARGE SCALE GENOMIC DNA]</scope>
    <source>
        <strain evidence="4">NBRC 112416</strain>
    </source>
</reference>
<dbReference type="Gene3D" id="1.10.10.10">
    <property type="entry name" value="Winged helix-like DNA-binding domain superfamily/Winged helix DNA-binding domain"/>
    <property type="match status" value="1"/>
</dbReference>
<dbReference type="PANTHER" id="PTHR34580:SF3">
    <property type="entry name" value="PROTEIN PAFB"/>
    <property type="match status" value="1"/>
</dbReference>
<dbReference type="Pfam" id="PF08279">
    <property type="entry name" value="HTH_11"/>
    <property type="match status" value="1"/>
</dbReference>
<dbReference type="SUPFAM" id="SSF46785">
    <property type="entry name" value="Winged helix' DNA-binding domain"/>
    <property type="match status" value="1"/>
</dbReference>
<dbReference type="RefSeq" id="WP_284338885.1">
    <property type="nucleotide sequence ID" value="NZ_BSNS01000003.1"/>
</dbReference>
<dbReference type="EMBL" id="BSNS01000003">
    <property type="protein sequence ID" value="GLQ53441.1"/>
    <property type="molecule type" value="Genomic_DNA"/>
</dbReference>
<evidence type="ECO:0000313" key="3">
    <source>
        <dbReference type="EMBL" id="GLQ53441.1"/>
    </source>
</evidence>
<dbReference type="Pfam" id="PF13280">
    <property type="entry name" value="WYL"/>
    <property type="match status" value="1"/>
</dbReference>
<keyword evidence="4" id="KW-1185">Reference proteome</keyword>
<dbReference type="Proteomes" id="UP001156691">
    <property type="component" value="Unassembled WGS sequence"/>
</dbReference>
<dbReference type="InterPro" id="IPR026881">
    <property type="entry name" value="WYL_dom"/>
</dbReference>
<dbReference type="InterPro" id="IPR036390">
    <property type="entry name" value="WH_DNA-bd_sf"/>
</dbReference>
<protein>
    <submittedName>
        <fullName evidence="3">Transcriptional regulator</fullName>
    </submittedName>
</protein>
<dbReference type="InterPro" id="IPR036388">
    <property type="entry name" value="WH-like_DNA-bd_sf"/>
</dbReference>